<evidence type="ECO:0000256" key="1">
    <source>
        <dbReference type="ARBA" id="ARBA00004123"/>
    </source>
</evidence>
<dbReference type="PRINTS" id="PR01228">
    <property type="entry name" value="EGGSHELL"/>
</dbReference>
<comment type="caution">
    <text evidence="13">The sequence shown here is derived from an EMBL/GenBank/DDBJ whole genome shotgun (WGS) entry which is preliminary data.</text>
</comment>
<feature type="compositionally biased region" description="Basic and acidic residues" evidence="10">
    <location>
        <begin position="473"/>
        <end position="482"/>
    </location>
</feature>
<keyword evidence="4 9" id="KW-0863">Zinc-finger</keyword>
<feature type="compositionally biased region" description="Gly residues" evidence="10">
    <location>
        <begin position="430"/>
        <end position="449"/>
    </location>
</feature>
<dbReference type="CDD" id="cd12534">
    <property type="entry name" value="RRM_SARFH"/>
    <property type="match status" value="1"/>
</dbReference>
<evidence type="ECO:0000256" key="7">
    <source>
        <dbReference type="ARBA" id="ARBA00023242"/>
    </source>
</evidence>
<evidence type="ECO:0000256" key="6">
    <source>
        <dbReference type="ARBA" id="ARBA00022884"/>
    </source>
</evidence>
<gene>
    <name evidence="13" type="ORF">OUZ56_004384</name>
</gene>
<dbReference type="Gene3D" id="4.10.1060.10">
    <property type="entry name" value="Zinc finger, RanBP2-type"/>
    <property type="match status" value="1"/>
</dbReference>
<feature type="compositionally biased region" description="Gly residues" evidence="10">
    <location>
        <begin position="250"/>
        <end position="296"/>
    </location>
</feature>
<organism evidence="13 14">
    <name type="scientific">Daphnia magna</name>
    <dbReference type="NCBI Taxonomy" id="35525"/>
    <lineage>
        <taxon>Eukaryota</taxon>
        <taxon>Metazoa</taxon>
        <taxon>Ecdysozoa</taxon>
        <taxon>Arthropoda</taxon>
        <taxon>Crustacea</taxon>
        <taxon>Branchiopoda</taxon>
        <taxon>Diplostraca</taxon>
        <taxon>Cladocera</taxon>
        <taxon>Anomopoda</taxon>
        <taxon>Daphniidae</taxon>
        <taxon>Daphnia</taxon>
    </lineage>
</organism>
<dbReference type="Gene3D" id="3.30.70.330">
    <property type="match status" value="1"/>
</dbReference>
<comment type="similarity">
    <text evidence="2">Belongs to the RRM TET family.</text>
</comment>
<evidence type="ECO:0000256" key="10">
    <source>
        <dbReference type="SAM" id="MobiDB-lite"/>
    </source>
</evidence>
<evidence type="ECO:0000313" key="13">
    <source>
        <dbReference type="EMBL" id="KAK4002570.1"/>
    </source>
</evidence>
<evidence type="ECO:0000256" key="5">
    <source>
        <dbReference type="ARBA" id="ARBA00022833"/>
    </source>
</evidence>
<dbReference type="InterPro" id="IPR012677">
    <property type="entry name" value="Nucleotide-bd_a/b_plait_sf"/>
</dbReference>
<name>A0ABQ9YPN9_9CRUS</name>
<dbReference type="Pfam" id="PF00076">
    <property type="entry name" value="RRM_1"/>
    <property type="match status" value="1"/>
</dbReference>
<dbReference type="SUPFAM" id="SSF54928">
    <property type="entry name" value="RNA-binding domain, RBD"/>
    <property type="match status" value="1"/>
</dbReference>
<evidence type="ECO:0000256" key="3">
    <source>
        <dbReference type="ARBA" id="ARBA00022723"/>
    </source>
</evidence>
<feature type="compositionally biased region" description="Gly residues" evidence="10">
    <location>
        <begin position="304"/>
        <end position="315"/>
    </location>
</feature>
<feature type="domain" description="RanBP2-type" evidence="12">
    <location>
        <begin position="316"/>
        <end position="347"/>
    </location>
</feature>
<feature type="compositionally biased region" description="Gly residues" evidence="10">
    <location>
        <begin position="350"/>
        <end position="360"/>
    </location>
</feature>
<dbReference type="Proteomes" id="UP001234178">
    <property type="component" value="Unassembled WGS sequence"/>
</dbReference>
<feature type="compositionally biased region" description="Gly residues" evidence="10">
    <location>
        <begin position="404"/>
        <end position="418"/>
    </location>
</feature>
<feature type="region of interest" description="Disordered" evidence="10">
    <location>
        <begin position="249"/>
        <end position="319"/>
    </location>
</feature>
<keyword evidence="7" id="KW-0539">Nucleus</keyword>
<dbReference type="PROSITE" id="PS50102">
    <property type="entry name" value="RRM"/>
    <property type="match status" value="1"/>
</dbReference>
<dbReference type="InterPro" id="IPR036443">
    <property type="entry name" value="Znf_RanBP2_sf"/>
</dbReference>
<keyword evidence="5" id="KW-0862">Zinc</keyword>
<evidence type="ECO:0000256" key="8">
    <source>
        <dbReference type="PROSITE-ProRule" id="PRU00176"/>
    </source>
</evidence>
<accession>A0ABQ9YPN9</accession>
<keyword evidence="6 8" id="KW-0694">RNA-binding</keyword>
<dbReference type="InterPro" id="IPR035979">
    <property type="entry name" value="RBD_domain_sf"/>
</dbReference>
<dbReference type="InterPro" id="IPR001876">
    <property type="entry name" value="Znf_RanBP2"/>
</dbReference>
<dbReference type="SMART" id="SM00547">
    <property type="entry name" value="ZnF_RBZ"/>
    <property type="match status" value="1"/>
</dbReference>
<sequence length="482" mass="48785">MDILEGVEAAMVATAATTRLHLHMEVLHLELLQAADGEAKVKAQHHTLAIQEVTVQQEDIVPSKVVLVVLHLLHILQEAAVLATVLMENKPLMVVVVVGELAMIMLDHMVDLLLMEAAAVVEEVTAVAIEVIEVLEGEVSGGAGPPVGDDRIVMDDSVFVSGLPENVTETEIENLFGSIGVIKIDKKTGKPKIWLFKDRDTGAPKGEATITYDDPNAATAAIQWFNGQPFNNGPTLKISFATRKNNFPGGFRGGRGGARGGGFGGGGGGGFGGGGRDSNGGGFGGRGGGRGGGDRGGSSDRGGRGGGGPPSGGPGREGDWRCAEPSCGNTNFAWRSECNRCKGPRSDLAGGAGPQGGGGASSDDDDRGSRGGGFGRGGSRGGRGGDSSSRGGFRGGRGDDDGGFSRGGGRGGGYGDRGGFSDRGGRGGDRGGYGGGRGGYGDRGGFRGGRGGDRGGYGDRGGRGGGGGPSFGDRGRDRSRPY</sequence>
<dbReference type="InterPro" id="IPR034870">
    <property type="entry name" value="TET_fam"/>
</dbReference>
<dbReference type="SUPFAM" id="SSF90209">
    <property type="entry name" value="Ran binding protein zinc finger-like"/>
    <property type="match status" value="1"/>
</dbReference>
<keyword evidence="14" id="KW-1185">Reference proteome</keyword>
<evidence type="ECO:0000256" key="4">
    <source>
        <dbReference type="ARBA" id="ARBA00022771"/>
    </source>
</evidence>
<dbReference type="Pfam" id="PF00641">
    <property type="entry name" value="Zn_ribbon_RanBP"/>
    <property type="match status" value="1"/>
</dbReference>
<evidence type="ECO:0008006" key="15">
    <source>
        <dbReference type="Google" id="ProtNLM"/>
    </source>
</evidence>
<dbReference type="PROSITE" id="PS50199">
    <property type="entry name" value="ZF_RANBP2_2"/>
    <property type="match status" value="1"/>
</dbReference>
<evidence type="ECO:0000259" key="11">
    <source>
        <dbReference type="PROSITE" id="PS50102"/>
    </source>
</evidence>
<reference evidence="13 14" key="1">
    <citation type="journal article" date="2023" name="Nucleic Acids Res.">
        <title>The hologenome of Daphnia magna reveals possible DNA methylation and microbiome-mediated evolution of the host genome.</title>
        <authorList>
            <person name="Chaturvedi A."/>
            <person name="Li X."/>
            <person name="Dhandapani V."/>
            <person name="Marshall H."/>
            <person name="Kissane S."/>
            <person name="Cuenca-Cambronero M."/>
            <person name="Asole G."/>
            <person name="Calvet F."/>
            <person name="Ruiz-Romero M."/>
            <person name="Marangio P."/>
            <person name="Guigo R."/>
            <person name="Rago D."/>
            <person name="Mirbahai L."/>
            <person name="Eastwood N."/>
            <person name="Colbourne J.K."/>
            <person name="Zhou J."/>
            <person name="Mallon E."/>
            <person name="Orsini L."/>
        </authorList>
    </citation>
    <scope>NUCLEOTIDE SEQUENCE [LARGE SCALE GENOMIC DNA]</scope>
    <source>
        <strain evidence="13">LRV0_1</strain>
    </source>
</reference>
<dbReference type="PROSITE" id="PS01358">
    <property type="entry name" value="ZF_RANBP2_1"/>
    <property type="match status" value="1"/>
</dbReference>
<evidence type="ECO:0000259" key="12">
    <source>
        <dbReference type="PROSITE" id="PS50199"/>
    </source>
</evidence>
<feature type="compositionally biased region" description="Gly residues" evidence="10">
    <location>
        <begin position="370"/>
        <end position="385"/>
    </location>
</feature>
<dbReference type="EMBL" id="JAOYFB010000001">
    <property type="protein sequence ID" value="KAK4002570.1"/>
    <property type="molecule type" value="Genomic_DNA"/>
</dbReference>
<feature type="compositionally biased region" description="Basic and acidic residues" evidence="10">
    <location>
        <begin position="450"/>
        <end position="462"/>
    </location>
</feature>
<comment type="subcellular location">
    <subcellularLocation>
        <location evidence="1">Nucleus</location>
    </subcellularLocation>
</comment>
<evidence type="ECO:0000256" key="2">
    <source>
        <dbReference type="ARBA" id="ARBA00008448"/>
    </source>
</evidence>
<evidence type="ECO:0000256" key="9">
    <source>
        <dbReference type="PROSITE-ProRule" id="PRU00322"/>
    </source>
</evidence>
<dbReference type="InterPro" id="IPR000504">
    <property type="entry name" value="RRM_dom"/>
</dbReference>
<feature type="region of interest" description="Disordered" evidence="10">
    <location>
        <begin position="338"/>
        <end position="482"/>
    </location>
</feature>
<dbReference type="SMART" id="SM00360">
    <property type="entry name" value="RRM"/>
    <property type="match status" value="1"/>
</dbReference>
<protein>
    <recommendedName>
        <fullName evidence="15">RNA-binding protein cabeza</fullName>
    </recommendedName>
</protein>
<feature type="compositionally biased region" description="Basic and acidic residues" evidence="10">
    <location>
        <begin position="419"/>
        <end position="429"/>
    </location>
</feature>
<keyword evidence="3" id="KW-0479">Metal-binding</keyword>
<evidence type="ECO:0000313" key="14">
    <source>
        <dbReference type="Proteomes" id="UP001234178"/>
    </source>
</evidence>
<feature type="domain" description="RRM" evidence="11">
    <location>
        <begin position="156"/>
        <end position="243"/>
    </location>
</feature>
<proteinExistence type="inferred from homology"/>
<dbReference type="PANTHER" id="PTHR23238">
    <property type="entry name" value="RNA BINDING PROTEIN"/>
    <property type="match status" value="1"/>
</dbReference>